<organism evidence="1">
    <name type="scientific">Rhizophora mucronata</name>
    <name type="common">Asiatic mangrove</name>
    <dbReference type="NCBI Taxonomy" id="61149"/>
    <lineage>
        <taxon>Eukaryota</taxon>
        <taxon>Viridiplantae</taxon>
        <taxon>Streptophyta</taxon>
        <taxon>Embryophyta</taxon>
        <taxon>Tracheophyta</taxon>
        <taxon>Spermatophyta</taxon>
        <taxon>Magnoliopsida</taxon>
        <taxon>eudicotyledons</taxon>
        <taxon>Gunneridae</taxon>
        <taxon>Pentapetalae</taxon>
        <taxon>rosids</taxon>
        <taxon>fabids</taxon>
        <taxon>Malpighiales</taxon>
        <taxon>Rhizophoraceae</taxon>
        <taxon>Rhizophora</taxon>
    </lineage>
</organism>
<accession>A0A2P2J1E4</accession>
<dbReference type="AlphaFoldDB" id="A0A2P2J1E4"/>
<reference evidence="1" key="1">
    <citation type="submission" date="2018-02" db="EMBL/GenBank/DDBJ databases">
        <title>Rhizophora mucronata_Transcriptome.</title>
        <authorList>
            <person name="Meera S.P."/>
            <person name="Sreeshan A."/>
            <person name="Augustine A."/>
        </authorList>
    </citation>
    <scope>NUCLEOTIDE SEQUENCE</scope>
    <source>
        <tissue evidence="1">Leaf</tissue>
    </source>
</reference>
<protein>
    <submittedName>
        <fullName evidence="1">Uncharacterized protein</fullName>
    </submittedName>
</protein>
<dbReference type="EMBL" id="GGEC01006819">
    <property type="protein sequence ID" value="MBW87302.1"/>
    <property type="molecule type" value="Transcribed_RNA"/>
</dbReference>
<evidence type="ECO:0000313" key="1">
    <source>
        <dbReference type="EMBL" id="MBW87302.1"/>
    </source>
</evidence>
<name>A0A2P2J1E4_RHIMU</name>
<sequence length="21" mass="2592">MFSKFHLIVMSLLFYIFKIDV</sequence>
<proteinExistence type="predicted"/>